<dbReference type="Proteomes" id="UP001420932">
    <property type="component" value="Unassembled WGS sequence"/>
</dbReference>
<evidence type="ECO:0000313" key="1">
    <source>
        <dbReference type="EMBL" id="KAK9163569.1"/>
    </source>
</evidence>
<protein>
    <submittedName>
        <fullName evidence="1">Uncharacterized protein</fullName>
    </submittedName>
</protein>
<accession>A0AAP0Q2K1</accession>
<dbReference type="EMBL" id="JBBNAF010000002">
    <property type="protein sequence ID" value="KAK9163569.1"/>
    <property type="molecule type" value="Genomic_DNA"/>
</dbReference>
<name>A0AAP0Q2K1_9MAGN</name>
<gene>
    <name evidence="1" type="ORF">Syun_004471</name>
</gene>
<keyword evidence="2" id="KW-1185">Reference proteome</keyword>
<organism evidence="1 2">
    <name type="scientific">Stephania yunnanensis</name>
    <dbReference type="NCBI Taxonomy" id="152371"/>
    <lineage>
        <taxon>Eukaryota</taxon>
        <taxon>Viridiplantae</taxon>
        <taxon>Streptophyta</taxon>
        <taxon>Embryophyta</taxon>
        <taxon>Tracheophyta</taxon>
        <taxon>Spermatophyta</taxon>
        <taxon>Magnoliopsida</taxon>
        <taxon>Ranunculales</taxon>
        <taxon>Menispermaceae</taxon>
        <taxon>Menispermoideae</taxon>
        <taxon>Cissampelideae</taxon>
        <taxon>Stephania</taxon>
    </lineage>
</organism>
<dbReference type="AlphaFoldDB" id="A0AAP0Q2K1"/>
<evidence type="ECO:0000313" key="2">
    <source>
        <dbReference type="Proteomes" id="UP001420932"/>
    </source>
</evidence>
<reference evidence="1 2" key="1">
    <citation type="submission" date="2024-01" db="EMBL/GenBank/DDBJ databases">
        <title>Genome assemblies of Stephania.</title>
        <authorList>
            <person name="Yang L."/>
        </authorList>
    </citation>
    <scope>NUCLEOTIDE SEQUENCE [LARGE SCALE GENOMIC DNA]</scope>
    <source>
        <strain evidence="1">YNDBR</strain>
        <tissue evidence="1">Leaf</tissue>
    </source>
</reference>
<sequence>MDYLALFDQDQTARAKTTVIASDSNRDGVVVLLVCTLFCLNVPIVVGANEGEGLIVSHVERDSFKIEPSFFGNGICRILSGRLGTMGILGSFFDYRLDYQLSASLSASLAKQSLSISPSGSRGCSEVVEEGDLVVSDKPLRNSAQPEPLVPSGTFLHGLQHGLLKDRVLRRLETSRCESCRSAFDKDRGLSTPRVHYLDYSIDLVEKNEIRKDKADLVEKRQDL</sequence>
<comment type="caution">
    <text evidence="1">The sequence shown here is derived from an EMBL/GenBank/DDBJ whole genome shotgun (WGS) entry which is preliminary data.</text>
</comment>
<proteinExistence type="predicted"/>